<dbReference type="SUPFAM" id="SSF103511">
    <property type="entry name" value="Chlorophyll a-b binding protein"/>
    <property type="match status" value="1"/>
</dbReference>
<dbReference type="AlphaFoldDB" id="A0A067JI47"/>
<comment type="subcellular location">
    <subcellularLocation>
        <location evidence="1">Membrane</location>
        <topology evidence="1">Multi-pass membrane protein</topology>
    </subcellularLocation>
</comment>
<keyword evidence="3 6" id="KW-1133">Transmembrane helix</keyword>
<keyword evidence="2 6" id="KW-0812">Transmembrane</keyword>
<evidence type="ECO:0000256" key="2">
    <source>
        <dbReference type="ARBA" id="ARBA00022692"/>
    </source>
</evidence>
<evidence type="ECO:0000256" key="6">
    <source>
        <dbReference type="SAM" id="Phobius"/>
    </source>
</evidence>
<feature type="transmembrane region" description="Helical" evidence="6">
    <location>
        <begin position="191"/>
        <end position="209"/>
    </location>
</feature>
<evidence type="ECO:0000256" key="5">
    <source>
        <dbReference type="SAM" id="MobiDB-lite"/>
    </source>
</evidence>
<accession>A0A067JI47</accession>
<evidence type="ECO:0000313" key="8">
    <source>
        <dbReference type="Proteomes" id="UP000027138"/>
    </source>
</evidence>
<organism evidence="7 8">
    <name type="scientific">Jatropha curcas</name>
    <name type="common">Barbados nut</name>
    <dbReference type="NCBI Taxonomy" id="180498"/>
    <lineage>
        <taxon>Eukaryota</taxon>
        <taxon>Viridiplantae</taxon>
        <taxon>Streptophyta</taxon>
        <taxon>Embryophyta</taxon>
        <taxon>Tracheophyta</taxon>
        <taxon>Spermatophyta</taxon>
        <taxon>Magnoliopsida</taxon>
        <taxon>eudicotyledons</taxon>
        <taxon>Gunneridae</taxon>
        <taxon>Pentapetalae</taxon>
        <taxon>rosids</taxon>
        <taxon>fabids</taxon>
        <taxon>Malpighiales</taxon>
        <taxon>Euphorbiaceae</taxon>
        <taxon>Crotonoideae</taxon>
        <taxon>Jatropheae</taxon>
        <taxon>Jatropha</taxon>
    </lineage>
</organism>
<name>A0A067JI47_JATCU</name>
<feature type="compositionally biased region" description="Polar residues" evidence="5">
    <location>
        <begin position="24"/>
        <end position="38"/>
    </location>
</feature>
<proteinExistence type="predicted"/>
<protein>
    <submittedName>
        <fullName evidence="7">Uncharacterized protein</fullName>
    </submittedName>
</protein>
<dbReference type="KEGG" id="jcu:105648672"/>
<dbReference type="OrthoDB" id="566010at2759"/>
<feature type="compositionally biased region" description="Basic and acidic residues" evidence="5">
    <location>
        <begin position="69"/>
        <end position="82"/>
    </location>
</feature>
<evidence type="ECO:0000313" key="7">
    <source>
        <dbReference type="EMBL" id="KDP22493.1"/>
    </source>
</evidence>
<dbReference type="PANTHER" id="PTHR14154">
    <property type="entry name" value="UPF0041 BRAIN PROTEIN 44-RELATED"/>
    <property type="match status" value="1"/>
</dbReference>
<reference evidence="7 8" key="1">
    <citation type="journal article" date="2014" name="PLoS ONE">
        <title>Global Analysis of Gene Expression Profiles in Physic Nut (Jatropha curcas L.) Seedlings Exposed to Salt Stress.</title>
        <authorList>
            <person name="Zhang L."/>
            <person name="Zhang C."/>
            <person name="Wu P."/>
            <person name="Chen Y."/>
            <person name="Li M."/>
            <person name="Jiang H."/>
            <person name="Wu G."/>
        </authorList>
    </citation>
    <scope>NUCLEOTIDE SEQUENCE [LARGE SCALE GENOMIC DNA]</scope>
    <source>
        <strain evidence="8">cv. GZQX0401</strain>
        <tissue evidence="7">Young leaves</tissue>
    </source>
</reference>
<evidence type="ECO:0000256" key="4">
    <source>
        <dbReference type="ARBA" id="ARBA00023136"/>
    </source>
</evidence>
<evidence type="ECO:0000256" key="1">
    <source>
        <dbReference type="ARBA" id="ARBA00004141"/>
    </source>
</evidence>
<feature type="region of interest" description="Disordered" evidence="5">
    <location>
        <begin position="19"/>
        <end position="38"/>
    </location>
</feature>
<dbReference type="Proteomes" id="UP000027138">
    <property type="component" value="Unassembled WGS sequence"/>
</dbReference>
<dbReference type="EMBL" id="KK915447">
    <property type="protein sequence ID" value="KDP22493.1"/>
    <property type="molecule type" value="Genomic_DNA"/>
</dbReference>
<sequence>MASISISLSASLQSACSSHHFTKKQQPQIKPSRSLGSKQVTHVVTLNVEDQNKGLSIAKQQENPPLHTQELKSKNSDDKSKTESSAPKFIDKRWKKGTWDLNMFVKDGNMDWDGLIEAEAKRRKFLELYPEASTNEEPVLFRSSIIPWWAWLKKSYLPEAELLNGRAAMVGFFMSYVVDTLTGIDMVGQTGNLICKAGLFVTVISIILLRRTDDFQRLRNLADEATLYDKQWQASWQDQDATSSGVSEKNGN</sequence>
<gene>
    <name evidence="7" type="ORF">JCGZ_26324</name>
</gene>
<evidence type="ECO:0000256" key="3">
    <source>
        <dbReference type="ARBA" id="ARBA00022989"/>
    </source>
</evidence>
<dbReference type="GO" id="GO:0016020">
    <property type="term" value="C:membrane"/>
    <property type="evidence" value="ECO:0007669"/>
    <property type="project" value="UniProtKB-SubCell"/>
</dbReference>
<keyword evidence="4 6" id="KW-0472">Membrane</keyword>
<dbReference type="STRING" id="180498.A0A067JI47"/>
<feature type="region of interest" description="Disordered" evidence="5">
    <location>
        <begin position="56"/>
        <end position="86"/>
    </location>
</feature>
<keyword evidence="8" id="KW-1185">Reference proteome</keyword>